<evidence type="ECO:0000256" key="1">
    <source>
        <dbReference type="SAM" id="MobiDB-lite"/>
    </source>
</evidence>
<dbReference type="GO" id="GO:0005874">
    <property type="term" value="C:microtubule"/>
    <property type="evidence" value="ECO:0007669"/>
    <property type="project" value="InterPro"/>
</dbReference>
<comment type="caution">
    <text evidence="2">The sequence shown here is derived from an EMBL/GenBank/DDBJ whole genome shotgun (WGS) entry which is preliminary data.</text>
</comment>
<organism evidence="2 3">
    <name type="scientific">Megalops atlanticus</name>
    <name type="common">Tarpon</name>
    <name type="synonym">Clupea gigantea</name>
    <dbReference type="NCBI Taxonomy" id="7932"/>
    <lineage>
        <taxon>Eukaryota</taxon>
        <taxon>Metazoa</taxon>
        <taxon>Chordata</taxon>
        <taxon>Craniata</taxon>
        <taxon>Vertebrata</taxon>
        <taxon>Euteleostomi</taxon>
        <taxon>Actinopterygii</taxon>
        <taxon>Neopterygii</taxon>
        <taxon>Teleostei</taxon>
        <taxon>Elopiformes</taxon>
        <taxon>Megalopidae</taxon>
        <taxon>Megalops</taxon>
    </lineage>
</organism>
<accession>A0A9D3Q7Y7</accession>
<dbReference type="GO" id="GO:0031114">
    <property type="term" value="P:regulation of microtubule depolymerization"/>
    <property type="evidence" value="ECO:0007669"/>
    <property type="project" value="TreeGrafter"/>
</dbReference>
<dbReference type="EMBL" id="JAFDVH010000004">
    <property type="protein sequence ID" value="KAG7481426.1"/>
    <property type="molecule type" value="Genomic_DNA"/>
</dbReference>
<dbReference type="GO" id="GO:0000226">
    <property type="term" value="P:microtubule cytoskeleton organization"/>
    <property type="evidence" value="ECO:0007669"/>
    <property type="project" value="InterPro"/>
</dbReference>
<gene>
    <name evidence="2" type="ORF">MATL_G00066660</name>
</gene>
<reference evidence="2" key="1">
    <citation type="submission" date="2021-01" db="EMBL/GenBank/DDBJ databases">
        <authorList>
            <person name="Zahm M."/>
            <person name="Roques C."/>
            <person name="Cabau C."/>
            <person name="Klopp C."/>
            <person name="Donnadieu C."/>
            <person name="Jouanno E."/>
            <person name="Lampietro C."/>
            <person name="Louis A."/>
            <person name="Herpin A."/>
            <person name="Echchiki A."/>
            <person name="Berthelot C."/>
            <person name="Parey E."/>
            <person name="Roest-Crollius H."/>
            <person name="Braasch I."/>
            <person name="Postlethwait J."/>
            <person name="Bobe J."/>
            <person name="Montfort J."/>
            <person name="Bouchez O."/>
            <person name="Begum T."/>
            <person name="Mejri S."/>
            <person name="Adams A."/>
            <person name="Chen W.-J."/>
            <person name="Guiguen Y."/>
        </authorList>
    </citation>
    <scope>NUCLEOTIDE SEQUENCE</scope>
    <source>
        <strain evidence="2">YG-15Mar2019-1</strain>
        <tissue evidence="2">Brain</tissue>
    </source>
</reference>
<dbReference type="PANTHER" id="PTHR13843:SF5">
    <property type="entry name" value="MICROTUBULE-ASSOCIATED PROTEIN 1B"/>
    <property type="match status" value="1"/>
</dbReference>
<evidence type="ECO:0000313" key="3">
    <source>
        <dbReference type="Proteomes" id="UP001046870"/>
    </source>
</evidence>
<dbReference type="OrthoDB" id="5371837at2759"/>
<dbReference type="InterPro" id="IPR026074">
    <property type="entry name" value="MAP1"/>
</dbReference>
<dbReference type="GO" id="GO:0016358">
    <property type="term" value="P:dendrite development"/>
    <property type="evidence" value="ECO:0007669"/>
    <property type="project" value="TreeGrafter"/>
</dbReference>
<dbReference type="GO" id="GO:0005829">
    <property type="term" value="C:cytosol"/>
    <property type="evidence" value="ECO:0007669"/>
    <property type="project" value="TreeGrafter"/>
</dbReference>
<name>A0A9D3Q7Y7_MEGAT</name>
<proteinExistence type="predicted"/>
<protein>
    <recommendedName>
        <fullName evidence="4">MAP1B protein</fullName>
    </recommendedName>
</protein>
<dbReference type="Proteomes" id="UP001046870">
    <property type="component" value="Chromosome 4"/>
</dbReference>
<dbReference type="GO" id="GO:0007409">
    <property type="term" value="P:axonogenesis"/>
    <property type="evidence" value="ECO:0007669"/>
    <property type="project" value="TreeGrafter"/>
</dbReference>
<dbReference type="AlphaFoldDB" id="A0A9D3Q7Y7"/>
<dbReference type="GO" id="GO:0043025">
    <property type="term" value="C:neuronal cell body"/>
    <property type="evidence" value="ECO:0007669"/>
    <property type="project" value="TreeGrafter"/>
</dbReference>
<keyword evidence="3" id="KW-1185">Reference proteome</keyword>
<dbReference type="GO" id="GO:0008017">
    <property type="term" value="F:microtubule binding"/>
    <property type="evidence" value="ECO:0007669"/>
    <property type="project" value="InterPro"/>
</dbReference>
<dbReference type="GO" id="GO:0030425">
    <property type="term" value="C:dendrite"/>
    <property type="evidence" value="ECO:0007669"/>
    <property type="project" value="TreeGrafter"/>
</dbReference>
<sequence>MKLKPKKMKSLWLSPGEGFPHPAESSMADSVRKLRELPAPKSASSVSGNSKAGGAALPNCPPVYLDLVYIPNHCNAKNVDSEFFKRVRSSYYVVSGNDLAAQEPSRAVLDALLEGKSQWGNNMQVTLIPTHDSEVMREWYQETHEKQQSLNITVLASSSTVVMQDESFPACKIEL</sequence>
<dbReference type="GO" id="GO:0005875">
    <property type="term" value="C:microtubule associated complex"/>
    <property type="evidence" value="ECO:0007669"/>
    <property type="project" value="TreeGrafter"/>
</dbReference>
<dbReference type="GO" id="GO:0045202">
    <property type="term" value="C:synapse"/>
    <property type="evidence" value="ECO:0007669"/>
    <property type="project" value="TreeGrafter"/>
</dbReference>
<evidence type="ECO:0000313" key="2">
    <source>
        <dbReference type="EMBL" id="KAG7481426.1"/>
    </source>
</evidence>
<evidence type="ECO:0008006" key="4">
    <source>
        <dbReference type="Google" id="ProtNLM"/>
    </source>
</evidence>
<dbReference type="PANTHER" id="PTHR13843">
    <property type="entry name" value="MICROTUBULE-ASSOCIATED PROTEIN"/>
    <property type="match status" value="1"/>
</dbReference>
<feature type="region of interest" description="Disordered" evidence="1">
    <location>
        <begin position="1"/>
        <end position="33"/>
    </location>
</feature>
<dbReference type="GO" id="GO:0003779">
    <property type="term" value="F:actin binding"/>
    <property type="evidence" value="ECO:0007669"/>
    <property type="project" value="TreeGrafter"/>
</dbReference>